<dbReference type="GO" id="GO:0051225">
    <property type="term" value="P:spindle assembly"/>
    <property type="evidence" value="ECO:0007669"/>
    <property type="project" value="InterPro"/>
</dbReference>
<keyword evidence="4" id="KW-0132">Cell division</keyword>
<name>A0A179FNR3_METCM</name>
<dbReference type="RefSeq" id="XP_018143736.1">
    <property type="nucleotide sequence ID" value="XM_018292123.1"/>
</dbReference>
<keyword evidence="6" id="KW-0498">Mitosis</keyword>
<dbReference type="GO" id="GO:0005829">
    <property type="term" value="C:cytosol"/>
    <property type="evidence" value="ECO:0007669"/>
    <property type="project" value="TreeGrafter"/>
</dbReference>
<keyword evidence="5" id="KW-0493">Microtubule</keyword>
<dbReference type="EMBL" id="LSBJ02000004">
    <property type="protein sequence ID" value="OAQ66649.1"/>
    <property type="molecule type" value="Genomic_DNA"/>
</dbReference>
<dbReference type="AlphaFoldDB" id="A0A179FNR3"/>
<dbReference type="GO" id="GO:0005874">
    <property type="term" value="C:microtubule"/>
    <property type="evidence" value="ECO:0007669"/>
    <property type="project" value="UniProtKB-KW"/>
</dbReference>
<sequence length="320" mass="35614">MAQPIENVPTAMFSPSVARIAASTAKDWSYIDSWLASKLSNSRSLPTFERNSSTLKALLALVSLNEGADENCNLMADANQTALDENSCASVQFEEIEGVLPRLWTTSAIRDELLSAIHGNLNQDGKAALDALGDMAVQQGTSLPDLHELGGQHMALIITLFEASQAALRIDAWRNLLLREYTKTTEWLTTTVKSQHYTLPPGLVKHNLDLQRKIKSLIAQRPDIQERQSAAVSSRQGFHPTVQLVAHEEEQFLDILIRKKELDSQIMDFRGLPSDEHKARDEVEALRQKLRVVASRRDEVFEGLVEKASPVKRHQGGCSR</sequence>
<dbReference type="PANTHER" id="PTHR31570:SF1">
    <property type="entry name" value="HAUS AUGMIN-LIKE COMPLEX SUBUNIT 1"/>
    <property type="match status" value="1"/>
</dbReference>
<keyword evidence="11" id="KW-1185">Reference proteome</keyword>
<evidence type="ECO:0000256" key="2">
    <source>
        <dbReference type="ARBA" id="ARBA00005479"/>
    </source>
</evidence>
<keyword evidence="8" id="KW-0206">Cytoskeleton</keyword>
<keyword evidence="7" id="KW-0175">Coiled coil</keyword>
<organism evidence="10 11">
    <name type="scientific">Pochonia chlamydosporia 170</name>
    <dbReference type="NCBI Taxonomy" id="1380566"/>
    <lineage>
        <taxon>Eukaryota</taxon>
        <taxon>Fungi</taxon>
        <taxon>Dikarya</taxon>
        <taxon>Ascomycota</taxon>
        <taxon>Pezizomycotina</taxon>
        <taxon>Sordariomycetes</taxon>
        <taxon>Hypocreomycetidae</taxon>
        <taxon>Hypocreales</taxon>
        <taxon>Clavicipitaceae</taxon>
        <taxon>Pochonia</taxon>
    </lineage>
</organism>
<evidence type="ECO:0008006" key="12">
    <source>
        <dbReference type="Google" id="ProtNLM"/>
    </source>
</evidence>
<evidence type="ECO:0000256" key="4">
    <source>
        <dbReference type="ARBA" id="ARBA00022618"/>
    </source>
</evidence>
<evidence type="ECO:0000256" key="3">
    <source>
        <dbReference type="ARBA" id="ARBA00022490"/>
    </source>
</evidence>
<proteinExistence type="inferred from homology"/>
<dbReference type="GO" id="GO:0070652">
    <property type="term" value="C:HAUS complex"/>
    <property type="evidence" value="ECO:0007669"/>
    <property type="project" value="InterPro"/>
</dbReference>
<gene>
    <name evidence="10" type="ORF">VFPPC_14354</name>
</gene>
<evidence type="ECO:0000256" key="6">
    <source>
        <dbReference type="ARBA" id="ARBA00022776"/>
    </source>
</evidence>
<evidence type="ECO:0000256" key="1">
    <source>
        <dbReference type="ARBA" id="ARBA00004186"/>
    </source>
</evidence>
<dbReference type="GeneID" id="28856117"/>
<reference evidence="10 11" key="1">
    <citation type="journal article" date="2016" name="PLoS Pathog.">
        <title>Biosynthesis of antibiotic leucinostatins in bio-control fungus Purpureocillium lilacinum and their inhibition on phytophthora revealed by genome mining.</title>
        <authorList>
            <person name="Wang G."/>
            <person name="Liu Z."/>
            <person name="Lin R."/>
            <person name="Li E."/>
            <person name="Mao Z."/>
            <person name="Ling J."/>
            <person name="Yang Y."/>
            <person name="Yin W.B."/>
            <person name="Xie B."/>
        </authorList>
    </citation>
    <scope>NUCLEOTIDE SEQUENCE [LARGE SCALE GENOMIC DNA]</scope>
    <source>
        <strain evidence="10">170</strain>
    </source>
</reference>
<evidence type="ECO:0000256" key="9">
    <source>
        <dbReference type="ARBA" id="ARBA00023306"/>
    </source>
</evidence>
<evidence type="ECO:0000256" key="7">
    <source>
        <dbReference type="ARBA" id="ARBA00023054"/>
    </source>
</evidence>
<dbReference type="GO" id="GO:0051301">
    <property type="term" value="P:cell division"/>
    <property type="evidence" value="ECO:0007669"/>
    <property type="project" value="UniProtKB-KW"/>
</dbReference>
<accession>A0A179FNR3</accession>
<dbReference type="GO" id="GO:0005819">
    <property type="term" value="C:spindle"/>
    <property type="evidence" value="ECO:0007669"/>
    <property type="project" value="UniProtKB-SubCell"/>
</dbReference>
<comment type="subcellular location">
    <subcellularLocation>
        <location evidence="1">Cytoplasm</location>
        <location evidence="1">Cytoskeleton</location>
        <location evidence="1">Spindle</location>
    </subcellularLocation>
</comment>
<dbReference type="KEGG" id="pchm:VFPPC_14354"/>
<dbReference type="InterPro" id="IPR026243">
    <property type="entry name" value="HAUS1"/>
</dbReference>
<comment type="similarity">
    <text evidence="2">Belongs to the HAUS1 family.</text>
</comment>
<keyword evidence="9" id="KW-0131">Cell cycle</keyword>
<dbReference type="Proteomes" id="UP000078397">
    <property type="component" value="Unassembled WGS sequence"/>
</dbReference>
<keyword evidence="3" id="KW-0963">Cytoplasm</keyword>
<evidence type="ECO:0000256" key="5">
    <source>
        <dbReference type="ARBA" id="ARBA00022701"/>
    </source>
</evidence>
<evidence type="ECO:0000256" key="8">
    <source>
        <dbReference type="ARBA" id="ARBA00023212"/>
    </source>
</evidence>
<protein>
    <recommendedName>
        <fullName evidence="12">HAUS augmin-like complex subunit 1</fullName>
    </recommendedName>
</protein>
<dbReference type="PANTHER" id="PTHR31570">
    <property type="entry name" value="HAUS AUGMIN-LIKE COMPLEX SUBUNIT 1"/>
    <property type="match status" value="1"/>
</dbReference>
<dbReference type="OrthoDB" id="5372507at2759"/>
<comment type="caution">
    <text evidence="10">The sequence shown here is derived from an EMBL/GenBank/DDBJ whole genome shotgun (WGS) entry which is preliminary data.</text>
</comment>
<evidence type="ECO:0000313" key="10">
    <source>
        <dbReference type="EMBL" id="OAQ66649.1"/>
    </source>
</evidence>
<evidence type="ECO:0000313" key="11">
    <source>
        <dbReference type="Proteomes" id="UP000078397"/>
    </source>
</evidence>